<gene>
    <name evidence="1" type="ORF">LCGC14_2764400</name>
</gene>
<dbReference type="EMBL" id="LAZR01050897">
    <property type="protein sequence ID" value="KKK86321.1"/>
    <property type="molecule type" value="Genomic_DNA"/>
</dbReference>
<proteinExistence type="predicted"/>
<evidence type="ECO:0000313" key="1">
    <source>
        <dbReference type="EMBL" id="KKK86321.1"/>
    </source>
</evidence>
<protein>
    <submittedName>
        <fullName evidence="1">Uncharacterized protein</fullName>
    </submittedName>
</protein>
<reference evidence="1" key="1">
    <citation type="journal article" date="2015" name="Nature">
        <title>Complex archaea that bridge the gap between prokaryotes and eukaryotes.</title>
        <authorList>
            <person name="Spang A."/>
            <person name="Saw J.H."/>
            <person name="Jorgensen S.L."/>
            <person name="Zaremba-Niedzwiedzka K."/>
            <person name="Martijn J."/>
            <person name="Lind A.E."/>
            <person name="van Eijk R."/>
            <person name="Schleper C."/>
            <person name="Guy L."/>
            <person name="Ettema T.J."/>
        </authorList>
    </citation>
    <scope>NUCLEOTIDE SEQUENCE</scope>
</reference>
<comment type="caution">
    <text evidence="1">The sequence shown here is derived from an EMBL/GenBank/DDBJ whole genome shotgun (WGS) entry which is preliminary data.</text>
</comment>
<sequence length="50" mass="5702">EEATRAGEYKSIFEDNLKRLKEYGSNLTTSGVLVEDVNIRDYNDYPMGLS</sequence>
<feature type="non-terminal residue" evidence="1">
    <location>
        <position position="1"/>
    </location>
</feature>
<accession>A0A0F9BPK0</accession>
<dbReference type="AlphaFoldDB" id="A0A0F9BPK0"/>
<name>A0A0F9BPK0_9ZZZZ</name>
<organism evidence="1">
    <name type="scientific">marine sediment metagenome</name>
    <dbReference type="NCBI Taxonomy" id="412755"/>
    <lineage>
        <taxon>unclassified sequences</taxon>
        <taxon>metagenomes</taxon>
        <taxon>ecological metagenomes</taxon>
    </lineage>
</organism>